<reference evidence="8 9" key="1">
    <citation type="submission" date="2020-05" db="EMBL/GenBank/DDBJ databases">
        <title>Horizontal transmission and recombination maintain forever young bacterial symbiont genomes.</title>
        <authorList>
            <person name="Russell S.L."/>
            <person name="Pepper-Tunick E."/>
            <person name="Svedberg J."/>
            <person name="Byrne A."/>
            <person name="Ruelas Castillo J."/>
            <person name="Vollmers C."/>
            <person name="Beinart R.A."/>
            <person name="Corbett-Detig R."/>
        </authorList>
    </citation>
    <scope>NUCLEOTIDE SEQUENCE [LARGE SCALE GENOMIC DNA]</scope>
    <source>
        <strain evidence="8">4727-3</strain>
    </source>
</reference>
<evidence type="ECO:0000256" key="5">
    <source>
        <dbReference type="ARBA" id="ARBA00022982"/>
    </source>
</evidence>
<evidence type="ECO:0000256" key="2">
    <source>
        <dbReference type="ARBA" id="ARBA00022553"/>
    </source>
</evidence>
<keyword evidence="2" id="KW-0597">Phosphoprotein</keyword>
<keyword evidence="4" id="KW-0288">FMN</keyword>
<sequence>MIRVPFRHLCLWLLLSCLMTTSAYAKIYYSKQEAMELAFGEGAEVNNLSLFLKDDEVEKIQQLARVKLDSALFTFYVGKKAGEILGYAAIETHKVRTKPETVLIVLDAQGQLTQVQTLAFHEPPEYEPTKRWYAQMYQLPLDEISFRAKVQGISGATLSSRAAIDSVRRVLAVYQVSVAEKP</sequence>
<accession>A0A7Z0MP83</accession>
<protein>
    <submittedName>
        <fullName evidence="8">FMN-binding protein</fullName>
    </submittedName>
</protein>
<dbReference type="SMART" id="SM00900">
    <property type="entry name" value="FMN_bind"/>
    <property type="match status" value="1"/>
</dbReference>
<dbReference type="InterPro" id="IPR010209">
    <property type="entry name" value="Ion_transpt_RnfG/RsxG"/>
</dbReference>
<evidence type="ECO:0000313" key="9">
    <source>
        <dbReference type="Proteomes" id="UP000537890"/>
    </source>
</evidence>
<gene>
    <name evidence="8" type="ORF">H0A75_06940</name>
</gene>
<dbReference type="AlphaFoldDB" id="A0A7Z0MP83"/>
<feature type="domain" description="FMN-binding" evidence="7">
    <location>
        <begin position="86"/>
        <end position="174"/>
    </location>
</feature>
<name>A0A7Z0MP83_9GAMM</name>
<evidence type="ECO:0000259" key="7">
    <source>
        <dbReference type="SMART" id="SM00900"/>
    </source>
</evidence>
<dbReference type="InterPro" id="IPR007329">
    <property type="entry name" value="FMN-bd"/>
</dbReference>
<dbReference type="Proteomes" id="UP000537890">
    <property type="component" value="Unassembled WGS sequence"/>
</dbReference>
<evidence type="ECO:0000256" key="3">
    <source>
        <dbReference type="ARBA" id="ARBA00022630"/>
    </source>
</evidence>
<evidence type="ECO:0000256" key="6">
    <source>
        <dbReference type="SAM" id="SignalP"/>
    </source>
</evidence>
<dbReference type="PANTHER" id="PTHR36118">
    <property type="entry name" value="ION-TRANSLOCATING OXIDOREDUCTASE COMPLEX SUBUNIT G"/>
    <property type="match status" value="1"/>
</dbReference>
<dbReference type="GO" id="GO:0010181">
    <property type="term" value="F:FMN binding"/>
    <property type="evidence" value="ECO:0007669"/>
    <property type="project" value="InterPro"/>
</dbReference>
<organism evidence="8 9">
    <name type="scientific">Candidatus Methanofishera endochildressiae</name>
    <dbReference type="NCBI Taxonomy" id="2738884"/>
    <lineage>
        <taxon>Bacteria</taxon>
        <taxon>Pseudomonadati</taxon>
        <taxon>Pseudomonadota</taxon>
        <taxon>Gammaproteobacteria</taxon>
        <taxon>Candidatus Methanofishera</taxon>
    </lineage>
</organism>
<keyword evidence="5" id="KW-0249">Electron transport</keyword>
<proteinExistence type="predicted"/>
<evidence type="ECO:0000313" key="8">
    <source>
        <dbReference type="EMBL" id="NYT47341.1"/>
    </source>
</evidence>
<comment type="caution">
    <text evidence="8">The sequence shown here is derived from an EMBL/GenBank/DDBJ whole genome shotgun (WGS) entry which is preliminary data.</text>
</comment>
<evidence type="ECO:0000256" key="4">
    <source>
        <dbReference type="ARBA" id="ARBA00022643"/>
    </source>
</evidence>
<keyword evidence="3" id="KW-0285">Flavoprotein</keyword>
<dbReference type="GO" id="GO:0009055">
    <property type="term" value="F:electron transfer activity"/>
    <property type="evidence" value="ECO:0007669"/>
    <property type="project" value="InterPro"/>
</dbReference>
<evidence type="ECO:0000256" key="1">
    <source>
        <dbReference type="ARBA" id="ARBA00022448"/>
    </source>
</evidence>
<feature type="chain" id="PRO_5030816542" evidence="6">
    <location>
        <begin position="26"/>
        <end position="182"/>
    </location>
</feature>
<keyword evidence="1" id="KW-0813">Transport</keyword>
<dbReference type="EMBL" id="JACCHS010000129">
    <property type="protein sequence ID" value="NYT47341.1"/>
    <property type="molecule type" value="Genomic_DNA"/>
</dbReference>
<dbReference type="GO" id="GO:0005886">
    <property type="term" value="C:plasma membrane"/>
    <property type="evidence" value="ECO:0007669"/>
    <property type="project" value="InterPro"/>
</dbReference>
<dbReference type="Pfam" id="PF04205">
    <property type="entry name" value="FMN_bind"/>
    <property type="match status" value="1"/>
</dbReference>
<keyword evidence="6" id="KW-0732">Signal</keyword>
<dbReference type="PANTHER" id="PTHR36118:SF1">
    <property type="entry name" value="ION-TRANSLOCATING OXIDOREDUCTASE COMPLEX SUBUNIT G"/>
    <property type="match status" value="1"/>
</dbReference>
<feature type="signal peptide" evidence="6">
    <location>
        <begin position="1"/>
        <end position="25"/>
    </location>
</feature>
<dbReference type="GO" id="GO:0022900">
    <property type="term" value="P:electron transport chain"/>
    <property type="evidence" value="ECO:0007669"/>
    <property type="project" value="InterPro"/>
</dbReference>